<dbReference type="InterPro" id="IPR020846">
    <property type="entry name" value="MFS_dom"/>
</dbReference>
<keyword evidence="4 7" id="KW-0812">Transmembrane</keyword>
<evidence type="ECO:0000256" key="2">
    <source>
        <dbReference type="ARBA" id="ARBA00022448"/>
    </source>
</evidence>
<evidence type="ECO:0000256" key="7">
    <source>
        <dbReference type="SAM" id="Phobius"/>
    </source>
</evidence>
<dbReference type="InterPro" id="IPR036259">
    <property type="entry name" value="MFS_trans_sf"/>
</dbReference>
<feature type="transmembrane region" description="Helical" evidence="7">
    <location>
        <begin position="378"/>
        <end position="399"/>
    </location>
</feature>
<dbReference type="Gene3D" id="1.20.1250.20">
    <property type="entry name" value="MFS general substrate transporter like domains"/>
    <property type="match status" value="1"/>
</dbReference>
<dbReference type="PANTHER" id="PTHR43045:SF1">
    <property type="entry name" value="SHIKIMATE TRANSPORTER"/>
    <property type="match status" value="1"/>
</dbReference>
<comment type="subcellular location">
    <subcellularLocation>
        <location evidence="1">Cell membrane</location>
        <topology evidence="1">Multi-pass membrane protein</topology>
    </subcellularLocation>
</comment>
<feature type="transmembrane region" description="Helical" evidence="7">
    <location>
        <begin position="120"/>
        <end position="139"/>
    </location>
</feature>
<evidence type="ECO:0000256" key="1">
    <source>
        <dbReference type="ARBA" id="ARBA00004651"/>
    </source>
</evidence>
<evidence type="ECO:0000313" key="9">
    <source>
        <dbReference type="EMBL" id="MBF6302773.1"/>
    </source>
</evidence>
<accession>A0ABS0D6M4</accession>
<gene>
    <name evidence="9" type="ORF">IU459_35355</name>
</gene>
<dbReference type="RefSeq" id="WP_195133954.1">
    <property type="nucleotide sequence ID" value="NZ_JADLQX010000056.1"/>
</dbReference>
<evidence type="ECO:0000256" key="6">
    <source>
        <dbReference type="ARBA" id="ARBA00023136"/>
    </source>
</evidence>
<feature type="transmembrane region" description="Helical" evidence="7">
    <location>
        <begin position="195"/>
        <end position="214"/>
    </location>
</feature>
<feature type="transmembrane region" description="Helical" evidence="7">
    <location>
        <begin position="405"/>
        <end position="424"/>
    </location>
</feature>
<evidence type="ECO:0000313" key="10">
    <source>
        <dbReference type="Proteomes" id="UP000702209"/>
    </source>
</evidence>
<feature type="domain" description="Major facilitator superfamily (MFS) profile" evidence="8">
    <location>
        <begin position="23"/>
        <end position="431"/>
    </location>
</feature>
<dbReference type="EMBL" id="JADLQX010000056">
    <property type="protein sequence ID" value="MBF6302773.1"/>
    <property type="molecule type" value="Genomic_DNA"/>
</dbReference>
<dbReference type="InterPro" id="IPR005828">
    <property type="entry name" value="MFS_sugar_transport-like"/>
</dbReference>
<dbReference type="Pfam" id="PF00083">
    <property type="entry name" value="Sugar_tr"/>
    <property type="match status" value="1"/>
</dbReference>
<feature type="transmembrane region" description="Helical" evidence="7">
    <location>
        <begin position="96"/>
        <end position="114"/>
    </location>
</feature>
<dbReference type="Proteomes" id="UP000702209">
    <property type="component" value="Unassembled WGS sequence"/>
</dbReference>
<reference evidence="9 10" key="1">
    <citation type="submission" date="2020-10" db="EMBL/GenBank/DDBJ databases">
        <title>Identification of Nocardia species via Next-generation sequencing and recognition of intraspecies genetic diversity.</title>
        <authorList>
            <person name="Li P."/>
            <person name="Li P."/>
            <person name="Lu B."/>
        </authorList>
    </citation>
    <scope>NUCLEOTIDE SEQUENCE [LARGE SCALE GENOMIC DNA]</scope>
    <source>
        <strain evidence="9 10">BJ06-0157</strain>
    </source>
</reference>
<evidence type="ECO:0000259" key="8">
    <source>
        <dbReference type="PROSITE" id="PS50850"/>
    </source>
</evidence>
<comment type="caution">
    <text evidence="9">The sequence shown here is derived from an EMBL/GenBank/DDBJ whole genome shotgun (WGS) entry which is preliminary data.</text>
</comment>
<dbReference type="PROSITE" id="PS50850">
    <property type="entry name" value="MFS"/>
    <property type="match status" value="1"/>
</dbReference>
<evidence type="ECO:0000256" key="5">
    <source>
        <dbReference type="ARBA" id="ARBA00022989"/>
    </source>
</evidence>
<keyword evidence="3" id="KW-1003">Cell membrane</keyword>
<name>A0ABS0D6M4_9NOCA</name>
<keyword evidence="2" id="KW-0813">Transport</keyword>
<sequence length="474" mass="50121">MTTPHAVDAGRQLKGVLPQHRRAALSALSGQAIEYYDFFLFGTAAAVVLGRVFFPSADPVAGTLAAFATFAAGFLVRPIGAIVFGHLGDRIGRKSVLVVTLMLMGGATTAIGALPTYDMVGVWAPIGLVFLRCIQGFAIGGEWGGASLVALEHAPKGRAAFYSSIAQLGSPLGLMASTLMVLLFGTMSDEAFLAWGWRVPFLFSAVLLVVGLAIRLRLSETPAFIEVKQTDQRSRWPIADLLRTAWRPLLIGTTITLLSSGGWVLINTFTIGYAVSHLGLDREIGLTGQFITAIIKAALLLFVGYWAIRRQPRLIAGAGAALIAVWAFPLYLFVDTGVPTVIWIGQGIATVFETLMSAVLPALLAAQFPVHLRYTGISLCYQGGNAIGGLTPVVATYLVEETNASWPLATLLAVLGVISALACLSARGNTLDLNAPRTTASQAGNFAPVLPVTPLGNNDDGERAILTSSEAREE</sequence>
<keyword evidence="10" id="KW-1185">Reference proteome</keyword>
<evidence type="ECO:0000256" key="3">
    <source>
        <dbReference type="ARBA" id="ARBA00022475"/>
    </source>
</evidence>
<dbReference type="CDD" id="cd17369">
    <property type="entry name" value="MFS_ShiA_like"/>
    <property type="match status" value="1"/>
</dbReference>
<organism evidence="9 10">
    <name type="scientific">Nocardia amamiensis</name>
    <dbReference type="NCBI Taxonomy" id="404578"/>
    <lineage>
        <taxon>Bacteria</taxon>
        <taxon>Bacillati</taxon>
        <taxon>Actinomycetota</taxon>
        <taxon>Actinomycetes</taxon>
        <taxon>Mycobacteriales</taxon>
        <taxon>Nocardiaceae</taxon>
        <taxon>Nocardia</taxon>
    </lineage>
</organism>
<feature type="transmembrane region" description="Helical" evidence="7">
    <location>
        <begin position="35"/>
        <end position="54"/>
    </location>
</feature>
<protein>
    <submittedName>
        <fullName evidence="9">MHS family MFS transporter</fullName>
    </submittedName>
</protein>
<feature type="transmembrane region" description="Helical" evidence="7">
    <location>
        <begin position="314"/>
        <end position="334"/>
    </location>
</feature>
<evidence type="ECO:0000256" key="4">
    <source>
        <dbReference type="ARBA" id="ARBA00022692"/>
    </source>
</evidence>
<feature type="transmembrane region" description="Helical" evidence="7">
    <location>
        <begin position="60"/>
        <end position="84"/>
    </location>
</feature>
<proteinExistence type="predicted"/>
<feature type="transmembrane region" description="Helical" evidence="7">
    <location>
        <begin position="340"/>
        <end position="366"/>
    </location>
</feature>
<feature type="transmembrane region" description="Helical" evidence="7">
    <location>
        <begin position="160"/>
        <end position="183"/>
    </location>
</feature>
<keyword evidence="6 7" id="KW-0472">Membrane</keyword>
<feature type="transmembrane region" description="Helical" evidence="7">
    <location>
        <begin position="245"/>
        <end position="266"/>
    </location>
</feature>
<dbReference type="PANTHER" id="PTHR43045">
    <property type="entry name" value="SHIKIMATE TRANSPORTER"/>
    <property type="match status" value="1"/>
</dbReference>
<dbReference type="SUPFAM" id="SSF103473">
    <property type="entry name" value="MFS general substrate transporter"/>
    <property type="match status" value="1"/>
</dbReference>
<keyword evidence="5 7" id="KW-1133">Transmembrane helix</keyword>
<feature type="transmembrane region" description="Helical" evidence="7">
    <location>
        <begin position="286"/>
        <end position="307"/>
    </location>
</feature>